<dbReference type="GO" id="GO:0006952">
    <property type="term" value="P:defense response"/>
    <property type="evidence" value="ECO:0007669"/>
    <property type="project" value="UniProtKB-KW"/>
</dbReference>
<keyword evidence="9" id="KW-0677">Repeat</keyword>
<keyword evidence="11" id="KW-1133">Transmembrane helix</keyword>
<keyword evidence="15" id="KW-0325">Glycoprotein</keyword>
<evidence type="ECO:0000256" key="14">
    <source>
        <dbReference type="ARBA" id="ARBA00023170"/>
    </source>
</evidence>
<gene>
    <name evidence="19" type="ORF">RIF29_19294</name>
</gene>
<proteinExistence type="inferred from homology"/>
<evidence type="ECO:0000256" key="2">
    <source>
        <dbReference type="ARBA" id="ARBA00004191"/>
    </source>
</evidence>
<dbReference type="InterPro" id="IPR046956">
    <property type="entry name" value="RLP23-like"/>
</dbReference>
<evidence type="ECO:0000256" key="1">
    <source>
        <dbReference type="ARBA" id="ARBA00004170"/>
    </source>
</evidence>
<accession>A0AAN9F1H6</accession>
<evidence type="ECO:0000313" key="20">
    <source>
        <dbReference type="Proteomes" id="UP001372338"/>
    </source>
</evidence>
<evidence type="ECO:0000256" key="4">
    <source>
        <dbReference type="ARBA" id="ARBA00022512"/>
    </source>
</evidence>
<dbReference type="InterPro" id="IPR032675">
    <property type="entry name" value="LRR_dom_sf"/>
</dbReference>
<keyword evidence="4" id="KW-0134">Cell wall</keyword>
<comment type="subcellular location">
    <subcellularLocation>
        <location evidence="1">Membrane</location>
        <topology evidence="1">Peripheral membrane protein</topology>
    </subcellularLocation>
    <subcellularLocation>
        <location evidence="3">Membrane</location>
        <topology evidence="3">Single-pass type I membrane protein</topology>
    </subcellularLocation>
    <subcellularLocation>
        <location evidence="2">Secreted</location>
        <location evidence="2">Cell wall</location>
    </subcellularLocation>
</comment>
<evidence type="ECO:0000256" key="17">
    <source>
        <dbReference type="SAM" id="SignalP"/>
    </source>
</evidence>
<keyword evidence="12" id="KW-0472">Membrane</keyword>
<keyword evidence="8 17" id="KW-0732">Signal</keyword>
<dbReference type="InterPro" id="IPR013210">
    <property type="entry name" value="LRR_N_plant-typ"/>
</dbReference>
<dbReference type="FunFam" id="3.80.10.10:FF:000383">
    <property type="entry name" value="Leucine-rich repeat receptor protein kinase EMS1"/>
    <property type="match status" value="1"/>
</dbReference>
<evidence type="ECO:0000256" key="10">
    <source>
        <dbReference type="ARBA" id="ARBA00022821"/>
    </source>
</evidence>
<evidence type="ECO:0000256" key="8">
    <source>
        <dbReference type="ARBA" id="ARBA00022729"/>
    </source>
</evidence>
<dbReference type="Pfam" id="PF00560">
    <property type="entry name" value="LRR_1"/>
    <property type="match status" value="5"/>
</dbReference>
<keyword evidence="13" id="KW-1015">Disulfide bond</keyword>
<dbReference type="Proteomes" id="UP001372338">
    <property type="component" value="Unassembled WGS sequence"/>
</dbReference>
<keyword evidence="20" id="KW-1185">Reference proteome</keyword>
<name>A0AAN9F1H6_CROPI</name>
<dbReference type="Gene3D" id="3.80.10.10">
    <property type="entry name" value="Ribonuclease Inhibitor"/>
    <property type="match status" value="3"/>
</dbReference>
<keyword evidence="5" id="KW-0964">Secreted</keyword>
<organism evidence="19 20">
    <name type="scientific">Crotalaria pallida</name>
    <name type="common">Smooth rattlebox</name>
    <name type="synonym">Crotalaria striata</name>
    <dbReference type="NCBI Taxonomy" id="3830"/>
    <lineage>
        <taxon>Eukaryota</taxon>
        <taxon>Viridiplantae</taxon>
        <taxon>Streptophyta</taxon>
        <taxon>Embryophyta</taxon>
        <taxon>Tracheophyta</taxon>
        <taxon>Spermatophyta</taxon>
        <taxon>Magnoliopsida</taxon>
        <taxon>eudicotyledons</taxon>
        <taxon>Gunneridae</taxon>
        <taxon>Pentapetalae</taxon>
        <taxon>rosids</taxon>
        <taxon>fabids</taxon>
        <taxon>Fabales</taxon>
        <taxon>Fabaceae</taxon>
        <taxon>Papilionoideae</taxon>
        <taxon>50 kb inversion clade</taxon>
        <taxon>genistoids sensu lato</taxon>
        <taxon>core genistoids</taxon>
        <taxon>Crotalarieae</taxon>
        <taxon>Crotalaria</taxon>
    </lineage>
</organism>
<evidence type="ECO:0000256" key="12">
    <source>
        <dbReference type="ARBA" id="ARBA00023136"/>
    </source>
</evidence>
<feature type="signal peptide" evidence="17">
    <location>
        <begin position="1"/>
        <end position="26"/>
    </location>
</feature>
<keyword evidence="6" id="KW-0433">Leucine-rich repeat</keyword>
<dbReference type="FunFam" id="3.80.10.10:FF:000400">
    <property type="entry name" value="Nuclear pore complex protein NUP107"/>
    <property type="match status" value="1"/>
</dbReference>
<dbReference type="SUPFAM" id="SSF52047">
    <property type="entry name" value="RNI-like"/>
    <property type="match status" value="1"/>
</dbReference>
<evidence type="ECO:0000256" key="9">
    <source>
        <dbReference type="ARBA" id="ARBA00022737"/>
    </source>
</evidence>
<evidence type="ECO:0000256" key="15">
    <source>
        <dbReference type="ARBA" id="ARBA00023180"/>
    </source>
</evidence>
<comment type="similarity">
    <text evidence="16">Belongs to the polygalacturonase-inhibiting protein family.</text>
</comment>
<evidence type="ECO:0000256" key="6">
    <source>
        <dbReference type="ARBA" id="ARBA00022614"/>
    </source>
</evidence>
<feature type="domain" description="Leucine-rich repeat-containing N-terminal plant-type" evidence="18">
    <location>
        <begin position="31"/>
        <end position="68"/>
    </location>
</feature>
<keyword evidence="14" id="KW-0675">Receptor</keyword>
<dbReference type="InterPro" id="IPR001611">
    <property type="entry name" value="Leu-rich_rpt"/>
</dbReference>
<evidence type="ECO:0000256" key="5">
    <source>
        <dbReference type="ARBA" id="ARBA00022525"/>
    </source>
</evidence>
<evidence type="ECO:0000256" key="7">
    <source>
        <dbReference type="ARBA" id="ARBA00022692"/>
    </source>
</evidence>
<dbReference type="SUPFAM" id="SSF52058">
    <property type="entry name" value="L domain-like"/>
    <property type="match status" value="1"/>
</dbReference>
<feature type="chain" id="PRO_5042916406" description="Leucine-rich repeat-containing N-terminal plant-type domain-containing protein" evidence="17">
    <location>
        <begin position="27"/>
        <end position="643"/>
    </location>
</feature>
<dbReference type="AlphaFoldDB" id="A0AAN9F1H6"/>
<evidence type="ECO:0000256" key="11">
    <source>
        <dbReference type="ARBA" id="ARBA00022989"/>
    </source>
</evidence>
<sequence length="643" mass="71691">MFSCRFYLFCLVAILCISLCVGNSNAKKCVDTERHALLKFKAGLINNKGYSSSWTGEDCCKWKGIICDNLTGHVTGLDFWYDYNEETTMKGEIDSSICELQYLTFLNFSGNFFEGKIPKCIGSLGELIDLKLGDNSLVGAIPHALGNLSNLQTLDLSFNDYLVANDLEWVSRLSSLRYLNLSLNNLSQAVDWMSSISKLPSLSNIALDFCGLPQFNLNSIPQMNSSTSLDFLSLSGNHLNCSILSGWLILCKLETLFLDDNKLTGQLSDYVSRLCSSSIRELYLSHNQLNGSVPYNIGQLSNLSGLSISSNNLIGIIDEDHLSNLSNLKSLFIDHTSLSFNFSSKWIPPFQLEQLYASSCNLGPNFPLWLKHQGALEDLEISNTGISGSPPKWFWDLTPRLVYLNVSHNKLSGALPKLIPHSDFHILEAVWDLSFNNFSGPLPKFLPSLGLLSVSNNIFSGSISSFCAPSFLNLKYVDLSNNFLEGQLPNCWGQMKRLKVLNLAANKFSGRIPESLGSLQEIESIHLNNNNFSGEIPFLARCLKLKVIDFGDNSLGGTLPAWVDQNLNHLIILRLRVNKFKGRIPASLFLQQHERLDICETCCLYGQDEKETSSSRLTCTEHEILGLDCYLGSHHYYLPSLLN</sequence>
<dbReference type="GO" id="GO:0016020">
    <property type="term" value="C:membrane"/>
    <property type="evidence" value="ECO:0007669"/>
    <property type="project" value="UniProtKB-SubCell"/>
</dbReference>
<evidence type="ECO:0000256" key="13">
    <source>
        <dbReference type="ARBA" id="ARBA00023157"/>
    </source>
</evidence>
<evidence type="ECO:0000256" key="16">
    <source>
        <dbReference type="ARBA" id="ARBA00038043"/>
    </source>
</evidence>
<comment type="caution">
    <text evidence="19">The sequence shown here is derived from an EMBL/GenBank/DDBJ whole genome shotgun (WGS) entry which is preliminary data.</text>
</comment>
<dbReference type="EMBL" id="JAYWIO010000004">
    <property type="protein sequence ID" value="KAK7266645.1"/>
    <property type="molecule type" value="Genomic_DNA"/>
</dbReference>
<dbReference type="PANTHER" id="PTHR48063:SF98">
    <property type="entry name" value="LRR RECEPTOR-LIKE SERINE_THREONINE-PROTEIN KINASE FLS2"/>
    <property type="match status" value="1"/>
</dbReference>
<dbReference type="PANTHER" id="PTHR48063">
    <property type="entry name" value="LRR RECEPTOR-LIKE KINASE"/>
    <property type="match status" value="1"/>
</dbReference>
<evidence type="ECO:0000313" key="19">
    <source>
        <dbReference type="EMBL" id="KAK7266645.1"/>
    </source>
</evidence>
<keyword evidence="10" id="KW-0611">Plant defense</keyword>
<protein>
    <recommendedName>
        <fullName evidence="18">Leucine-rich repeat-containing N-terminal plant-type domain-containing protein</fullName>
    </recommendedName>
</protein>
<dbReference type="Pfam" id="PF08263">
    <property type="entry name" value="LRRNT_2"/>
    <property type="match status" value="1"/>
</dbReference>
<evidence type="ECO:0000256" key="3">
    <source>
        <dbReference type="ARBA" id="ARBA00004479"/>
    </source>
</evidence>
<keyword evidence="7" id="KW-0812">Transmembrane</keyword>
<reference evidence="19 20" key="1">
    <citation type="submission" date="2024-01" db="EMBL/GenBank/DDBJ databases">
        <title>The genomes of 5 underutilized Papilionoideae crops provide insights into root nodulation and disease resistanc.</title>
        <authorList>
            <person name="Yuan L."/>
        </authorList>
    </citation>
    <scope>NUCLEOTIDE SEQUENCE [LARGE SCALE GENOMIC DNA]</scope>
    <source>
        <strain evidence="19">ZHUSHIDOU_FW_LH</strain>
        <tissue evidence="19">Leaf</tissue>
    </source>
</reference>
<evidence type="ECO:0000259" key="18">
    <source>
        <dbReference type="Pfam" id="PF08263"/>
    </source>
</evidence>